<evidence type="ECO:0000313" key="2">
    <source>
        <dbReference type="EMBL" id="KAK0636317.1"/>
    </source>
</evidence>
<proteinExistence type="predicted"/>
<evidence type="ECO:0000313" key="3">
    <source>
        <dbReference type="Proteomes" id="UP001174934"/>
    </source>
</evidence>
<keyword evidence="3" id="KW-1185">Reference proteome</keyword>
<accession>A0AA39XLN5</accession>
<name>A0AA39XLN5_9PEZI</name>
<feature type="region of interest" description="Disordered" evidence="1">
    <location>
        <begin position="393"/>
        <end position="442"/>
    </location>
</feature>
<comment type="caution">
    <text evidence="2">The sequence shown here is derived from an EMBL/GenBank/DDBJ whole genome shotgun (WGS) entry which is preliminary data.</text>
</comment>
<feature type="compositionally biased region" description="Basic residues" evidence="1">
    <location>
        <begin position="417"/>
        <end position="432"/>
    </location>
</feature>
<organism evidence="2 3">
    <name type="scientific">Bombardia bombarda</name>
    <dbReference type="NCBI Taxonomy" id="252184"/>
    <lineage>
        <taxon>Eukaryota</taxon>
        <taxon>Fungi</taxon>
        <taxon>Dikarya</taxon>
        <taxon>Ascomycota</taxon>
        <taxon>Pezizomycotina</taxon>
        <taxon>Sordariomycetes</taxon>
        <taxon>Sordariomycetidae</taxon>
        <taxon>Sordariales</taxon>
        <taxon>Lasiosphaeriaceae</taxon>
        <taxon>Bombardia</taxon>
    </lineage>
</organism>
<feature type="compositionally biased region" description="Polar residues" evidence="1">
    <location>
        <begin position="141"/>
        <end position="150"/>
    </location>
</feature>
<feature type="compositionally biased region" description="Polar residues" evidence="1">
    <location>
        <begin position="59"/>
        <end position="81"/>
    </location>
</feature>
<sequence length="442" mass="49140">MCQSHSRETLTIPINGSRATWGSEMGSSAARPSQSAPNPSKRLSESDKNCPQVIRKSVQKSQFMHQNMTSHVVGQPASPTSPMLAHPRLSAHSPPDTPVRLRGGDSPMKKKIKLSDSPTDAPEYRPNGIEPLGNGRGKAVKSQTAQSSGHPPNGSLRRTAKPLPHGNKRLEKTKLGAVRKMASAVPLAALNGLARVHFTDGQPGKESGDDADILVCENKDAISDHQLYGRRIGEQHALLKHTPNGHASSREPSWPKTFAMQEEEPQPSREARVVDEAVFDNMVYSQERAIQRPPPEVKPLCIKPKPDPTSEAKFIDINPVVHYNQLRSEKWYEDKLAEIQERGGRKTRFGRAAERMREQRLKEGPQPIERTIPWQILENEKWMKARARLEALLPEKSVKQPDRTKQVRQGLKPGPKLGHKKPGPKPGQKRQQKLANMVPSNP</sequence>
<feature type="compositionally biased region" description="Basic and acidic residues" evidence="1">
    <location>
        <begin position="351"/>
        <end position="363"/>
    </location>
</feature>
<reference evidence="2" key="1">
    <citation type="submission" date="2023-06" db="EMBL/GenBank/DDBJ databases">
        <title>Genome-scale phylogeny and comparative genomics of the fungal order Sordariales.</title>
        <authorList>
            <consortium name="Lawrence Berkeley National Laboratory"/>
            <person name="Hensen N."/>
            <person name="Bonometti L."/>
            <person name="Westerberg I."/>
            <person name="Brannstrom I.O."/>
            <person name="Guillou S."/>
            <person name="Cros-Aarteil S."/>
            <person name="Calhoun S."/>
            <person name="Haridas S."/>
            <person name="Kuo A."/>
            <person name="Mondo S."/>
            <person name="Pangilinan J."/>
            <person name="Riley R."/>
            <person name="LaButti K."/>
            <person name="Andreopoulos B."/>
            <person name="Lipzen A."/>
            <person name="Chen C."/>
            <person name="Yanf M."/>
            <person name="Daum C."/>
            <person name="Ng V."/>
            <person name="Clum A."/>
            <person name="Steindorff A."/>
            <person name="Ohm R."/>
            <person name="Martin F."/>
            <person name="Silar P."/>
            <person name="Natvig D."/>
            <person name="Lalanne C."/>
            <person name="Gautier V."/>
            <person name="Ament-velasquez S.L."/>
            <person name="Kruys A."/>
            <person name="Hutchinson M.I."/>
            <person name="Powell A.J."/>
            <person name="Barry K."/>
            <person name="Miller A.N."/>
            <person name="Grigoriev I.V."/>
            <person name="Debuchy R."/>
            <person name="Gladieux P."/>
            <person name="Thoren M.H."/>
            <person name="Johannesson H."/>
        </authorList>
    </citation>
    <scope>NUCLEOTIDE SEQUENCE</scope>
    <source>
        <strain evidence="2">SMH3391-2</strain>
    </source>
</reference>
<gene>
    <name evidence="2" type="ORF">B0T17DRAFT_503785</name>
</gene>
<evidence type="ECO:0000256" key="1">
    <source>
        <dbReference type="SAM" id="MobiDB-lite"/>
    </source>
</evidence>
<protein>
    <submittedName>
        <fullName evidence="2">Uncharacterized protein</fullName>
    </submittedName>
</protein>
<feature type="compositionally biased region" description="Basic and acidic residues" evidence="1">
    <location>
        <begin position="396"/>
        <end position="405"/>
    </location>
</feature>
<dbReference type="Proteomes" id="UP001174934">
    <property type="component" value="Unassembled WGS sequence"/>
</dbReference>
<dbReference type="EMBL" id="JAULSR010000001">
    <property type="protein sequence ID" value="KAK0636317.1"/>
    <property type="molecule type" value="Genomic_DNA"/>
</dbReference>
<dbReference type="AlphaFoldDB" id="A0AA39XLN5"/>
<feature type="region of interest" description="Disordered" evidence="1">
    <location>
        <begin position="347"/>
        <end position="366"/>
    </location>
</feature>
<feature type="region of interest" description="Disordered" evidence="1">
    <location>
        <begin position="1"/>
        <end position="170"/>
    </location>
</feature>